<reference evidence="1 2" key="1">
    <citation type="submission" date="2024-02" db="EMBL/GenBank/DDBJ databases">
        <authorList>
            <person name="Chen Y."/>
            <person name="Shah S."/>
            <person name="Dougan E. K."/>
            <person name="Thang M."/>
            <person name="Chan C."/>
        </authorList>
    </citation>
    <scope>NUCLEOTIDE SEQUENCE [LARGE SCALE GENOMIC DNA]</scope>
</reference>
<evidence type="ECO:0000313" key="1">
    <source>
        <dbReference type="EMBL" id="CAK9111500.1"/>
    </source>
</evidence>
<sequence length="90" mass="10182">HCSVSLLILPRPDWFVHENVKGFPREFIETPMKKEGYEMQETAITPQRWNPKLGRPMMGTEMLGTMGLPVKKLANAAAVKKSDLSNLTQN</sequence>
<proteinExistence type="predicted"/>
<gene>
    <name evidence="1" type="ORF">SCF082_LOCUS51756</name>
</gene>
<feature type="non-terminal residue" evidence="1">
    <location>
        <position position="1"/>
    </location>
</feature>
<keyword evidence="2" id="KW-1185">Reference proteome</keyword>
<dbReference type="Proteomes" id="UP001642464">
    <property type="component" value="Unassembled WGS sequence"/>
</dbReference>
<feature type="non-terminal residue" evidence="1">
    <location>
        <position position="90"/>
    </location>
</feature>
<name>A0ABP0SGX8_9DINO</name>
<comment type="caution">
    <text evidence="1">The sequence shown here is derived from an EMBL/GenBank/DDBJ whole genome shotgun (WGS) entry which is preliminary data.</text>
</comment>
<evidence type="ECO:0000313" key="2">
    <source>
        <dbReference type="Proteomes" id="UP001642464"/>
    </source>
</evidence>
<organism evidence="1 2">
    <name type="scientific">Durusdinium trenchii</name>
    <dbReference type="NCBI Taxonomy" id="1381693"/>
    <lineage>
        <taxon>Eukaryota</taxon>
        <taxon>Sar</taxon>
        <taxon>Alveolata</taxon>
        <taxon>Dinophyceae</taxon>
        <taxon>Suessiales</taxon>
        <taxon>Symbiodiniaceae</taxon>
        <taxon>Durusdinium</taxon>
    </lineage>
</organism>
<dbReference type="EMBL" id="CAXAMM010043740">
    <property type="protein sequence ID" value="CAK9111500.1"/>
    <property type="molecule type" value="Genomic_DNA"/>
</dbReference>
<accession>A0ABP0SGX8</accession>
<protein>
    <submittedName>
        <fullName evidence="1">Uncharacterized protein</fullName>
    </submittedName>
</protein>